<evidence type="ECO:0000313" key="2">
    <source>
        <dbReference type="EMBL" id="RUL67069.1"/>
    </source>
</evidence>
<organism evidence="2 3">
    <name type="scientific">Dyella dinghuensis</name>
    <dbReference type="NCBI Taxonomy" id="1920169"/>
    <lineage>
        <taxon>Bacteria</taxon>
        <taxon>Pseudomonadati</taxon>
        <taxon>Pseudomonadota</taxon>
        <taxon>Gammaproteobacteria</taxon>
        <taxon>Lysobacterales</taxon>
        <taxon>Rhodanobacteraceae</taxon>
        <taxon>Dyella</taxon>
    </lineage>
</organism>
<reference evidence="2 3" key="1">
    <citation type="submission" date="2018-12" db="EMBL/GenBank/DDBJ databases">
        <title>Dyella dinghuensis sp. nov. DHOA06 and Dyella choica sp. nov. 4M-K27, isolated from forest soil.</title>
        <authorList>
            <person name="Qiu L.-H."/>
            <person name="Gao Z.-H."/>
        </authorList>
    </citation>
    <scope>NUCLEOTIDE SEQUENCE [LARGE SCALE GENOMIC DNA]</scope>
    <source>
        <strain evidence="2 3">DHOA06</strain>
    </source>
</reference>
<protein>
    <submittedName>
        <fullName evidence="2">Excinuclease</fullName>
    </submittedName>
</protein>
<keyword evidence="1" id="KW-0732">Signal</keyword>
<dbReference type="RefSeq" id="WP_126671780.1">
    <property type="nucleotide sequence ID" value="NZ_RYZR01000001.1"/>
</dbReference>
<dbReference type="OrthoDB" id="8161726at2"/>
<dbReference type="AlphaFoldDB" id="A0A3S0RW75"/>
<accession>A0A3S0RW75</accession>
<sequence length="146" mass="15732">MKAKTLSLMLLLSVIAPGLTLAGDKIEHYPFANAIAAATQSGKLDGTVKFYLAGNQPNGQVTVVLRDVEINRKTNAFGKKDQPTCDWALQSALISLQDEAKRAGANAVVNIVSNYGNEYRDSQNYECHVGFLMSGVIMKGDVAKVQ</sequence>
<dbReference type="Proteomes" id="UP000267077">
    <property type="component" value="Unassembled WGS sequence"/>
</dbReference>
<comment type="caution">
    <text evidence="2">The sequence shown here is derived from an EMBL/GenBank/DDBJ whole genome shotgun (WGS) entry which is preliminary data.</text>
</comment>
<proteinExistence type="predicted"/>
<gene>
    <name evidence="2" type="ORF">EKH79_00215</name>
</gene>
<evidence type="ECO:0000313" key="3">
    <source>
        <dbReference type="Proteomes" id="UP000267077"/>
    </source>
</evidence>
<name>A0A3S0RW75_9GAMM</name>
<keyword evidence="3" id="KW-1185">Reference proteome</keyword>
<evidence type="ECO:0000256" key="1">
    <source>
        <dbReference type="SAM" id="SignalP"/>
    </source>
</evidence>
<feature type="signal peptide" evidence="1">
    <location>
        <begin position="1"/>
        <end position="22"/>
    </location>
</feature>
<dbReference type="EMBL" id="RYZR01000001">
    <property type="protein sequence ID" value="RUL67069.1"/>
    <property type="molecule type" value="Genomic_DNA"/>
</dbReference>
<feature type="chain" id="PRO_5018534167" evidence="1">
    <location>
        <begin position="23"/>
        <end position="146"/>
    </location>
</feature>